<dbReference type="EMBL" id="CM042889">
    <property type="protein sequence ID" value="KAI4319915.1"/>
    <property type="molecule type" value="Genomic_DNA"/>
</dbReference>
<dbReference type="Proteomes" id="UP001057402">
    <property type="component" value="Chromosome 10"/>
</dbReference>
<organism evidence="1 2">
    <name type="scientific">Melastoma candidum</name>
    <dbReference type="NCBI Taxonomy" id="119954"/>
    <lineage>
        <taxon>Eukaryota</taxon>
        <taxon>Viridiplantae</taxon>
        <taxon>Streptophyta</taxon>
        <taxon>Embryophyta</taxon>
        <taxon>Tracheophyta</taxon>
        <taxon>Spermatophyta</taxon>
        <taxon>Magnoliopsida</taxon>
        <taxon>eudicotyledons</taxon>
        <taxon>Gunneridae</taxon>
        <taxon>Pentapetalae</taxon>
        <taxon>rosids</taxon>
        <taxon>malvids</taxon>
        <taxon>Myrtales</taxon>
        <taxon>Melastomataceae</taxon>
        <taxon>Melastomatoideae</taxon>
        <taxon>Melastomateae</taxon>
        <taxon>Melastoma</taxon>
    </lineage>
</organism>
<protein>
    <submittedName>
        <fullName evidence="1">Uncharacterized protein</fullName>
    </submittedName>
</protein>
<name>A0ACB9M6Y2_9MYRT</name>
<gene>
    <name evidence="1" type="ORF">MLD38_033454</name>
</gene>
<evidence type="ECO:0000313" key="2">
    <source>
        <dbReference type="Proteomes" id="UP001057402"/>
    </source>
</evidence>
<reference evidence="2" key="1">
    <citation type="journal article" date="2023" name="Front. Plant Sci.">
        <title>Chromosomal-level genome assembly of Melastoma candidum provides insights into trichome evolution.</title>
        <authorList>
            <person name="Zhong Y."/>
            <person name="Wu W."/>
            <person name="Sun C."/>
            <person name="Zou P."/>
            <person name="Liu Y."/>
            <person name="Dai S."/>
            <person name="Zhou R."/>
        </authorList>
    </citation>
    <scope>NUCLEOTIDE SEQUENCE [LARGE SCALE GENOMIC DNA]</scope>
</reference>
<comment type="caution">
    <text evidence="1">The sequence shown here is derived from an EMBL/GenBank/DDBJ whole genome shotgun (WGS) entry which is preliminary data.</text>
</comment>
<evidence type="ECO:0000313" key="1">
    <source>
        <dbReference type="EMBL" id="KAI4319915.1"/>
    </source>
</evidence>
<proteinExistence type="predicted"/>
<accession>A0ACB9M6Y2</accession>
<keyword evidence="2" id="KW-1185">Reference proteome</keyword>
<sequence>MNSKIIVSAISVILVVGVVIGVVTGVHKFGTGSGSDDAETLSPQMKSISSICAPTQNKELCIRSLSSVAPNGTSDPKELIKAAIVATLNEVQKNFHFTQALVVNASSAPAPYKMGVEDCRDLIQFAVDQLEATLSVVGDSDIHTINDRVADLQTWLSSVVSYQETCFDGLDDPALKSNVQGNMLDATQLTSNALTIVAGISNILSAFDLKLNVPNGNSRRLLAADGYPTWFSAADRKLLAKVDNGGIRPNAVVAKDGSGNFRSIQAALNAYPQNHRGRYVIYVKAGVYDEYITVTKDQPNVFLYGDGPRRTIITGHKSKVLSGYSTWQSSTFSAIGNGFLCKGVAFQNTAGYRGEQAVALRLQSDFSAFFNCRIDGYQDTLYVQANRQFFRNCVISGTIDFIFGDSACIIQNSLIVVRKGGPNQFNTVTAQGRKEKDENTGIVIHNCRIVPEQKLYAERFQVESYLGRPWKQYAMTVVMESTIGDFIRPEGYTTWGVDDTCSYFEYANRGPGARFSGRVKWRNVRLISRREALRFTVGSFLQGGSWLRYTGFPYMLGLRF</sequence>